<feature type="signal peptide" evidence="3">
    <location>
        <begin position="1"/>
        <end position="21"/>
    </location>
</feature>
<dbReference type="InterPro" id="IPR039329">
    <property type="entry name" value="SIAE"/>
</dbReference>
<dbReference type="InterPro" id="IPR013783">
    <property type="entry name" value="Ig-like_fold"/>
</dbReference>
<feature type="domain" description="Beta-galactosidase jelly roll" evidence="5">
    <location>
        <begin position="293"/>
        <end position="367"/>
    </location>
</feature>
<evidence type="ECO:0000259" key="4">
    <source>
        <dbReference type="Pfam" id="PF03629"/>
    </source>
</evidence>
<keyword evidence="1" id="KW-0378">Hydrolase</keyword>
<dbReference type="SUPFAM" id="SSF49785">
    <property type="entry name" value="Galactose-binding domain-like"/>
    <property type="match status" value="1"/>
</dbReference>
<dbReference type="Proteomes" id="UP001231197">
    <property type="component" value="Unassembled WGS sequence"/>
</dbReference>
<dbReference type="Pfam" id="PF03629">
    <property type="entry name" value="SASA"/>
    <property type="match status" value="1"/>
</dbReference>
<dbReference type="SUPFAM" id="SSF52266">
    <property type="entry name" value="SGNH hydrolase"/>
    <property type="match status" value="1"/>
</dbReference>
<evidence type="ECO:0000256" key="2">
    <source>
        <dbReference type="ARBA" id="ARBA00023295"/>
    </source>
</evidence>
<accession>A0ABT7ZUT1</accession>
<dbReference type="InterPro" id="IPR005181">
    <property type="entry name" value="SASA"/>
</dbReference>
<feature type="chain" id="PRO_5046587798" evidence="3">
    <location>
        <begin position="22"/>
        <end position="664"/>
    </location>
</feature>
<reference evidence="6 7" key="1">
    <citation type="journal article" date="2023" name="Int. J. Syst. Evol. Microbiol.">
        <title>Winogradskyella bathintestinalis sp. nov., isolated from the intestine of the deep-sea loosejaw dragonfish, Malacosteus niger.</title>
        <authorList>
            <person name="Uniacke-Lowe S."/>
            <person name="Johnson C.N."/>
            <person name="Stanton C."/>
            <person name="Hill C."/>
            <person name="Ross P."/>
        </authorList>
    </citation>
    <scope>NUCLEOTIDE SEQUENCE [LARGE SCALE GENOMIC DNA]</scope>
    <source>
        <strain evidence="6 7">APC 3343</strain>
    </source>
</reference>
<dbReference type="PANTHER" id="PTHR22901:SF0">
    <property type="entry name" value="SIALATE O-ACETYLESTERASE"/>
    <property type="match status" value="1"/>
</dbReference>
<name>A0ABT7ZUT1_9FLAO</name>
<keyword evidence="2" id="KW-0326">Glycosidase</keyword>
<evidence type="ECO:0000313" key="6">
    <source>
        <dbReference type="EMBL" id="MDN3492733.1"/>
    </source>
</evidence>
<dbReference type="PANTHER" id="PTHR22901">
    <property type="entry name" value="SIALATE O-ACETYLESTERASE"/>
    <property type="match status" value="1"/>
</dbReference>
<evidence type="ECO:0000256" key="3">
    <source>
        <dbReference type="SAM" id="SignalP"/>
    </source>
</evidence>
<dbReference type="InterPro" id="IPR036514">
    <property type="entry name" value="SGNH_hydro_sf"/>
</dbReference>
<sequence>MFKISFLSFIVIFSFMLNSHAQQQPLQLNALFSDHMVLQQNDDVAFWGTYIPNEKVTVIGSWGEQADTKTDGNGNWKLNLKTPKAGGPFTVTISSNTTKTLLKDIMIGEVWLASGQSNMEMPLKGWPPNDAINNSEEEILKANHPNIRMFTVQRNMSMEPLNDIRGNWQTAIPNNAKDFSATAYFFAKRLYEELNVPIGIIHSSWGGTPAEAWTSKPKLKTLGDFDAALEQVDIQNHQKTIDKWFSKWDTTTKPNSNEDWKSLNFKDLKAAEKDYNDSNWSYKMLPGRFDDLKEGEIDGAIWFRKSVFIDDISSDYTLELGAIDDMDATYINGHYVGGFMGHGHSGTKRKFTVPKSILVNGKNTIAIRAIDAGGPGSFSGDMILKNKKGNQITLNGNWKYRLVAEIHNNHFYVYDLESTDFAERATITKMHPKIPSVLYNAMIHPLQPFTIKGAIWYQGEENVGRAEQYKHLFPAMIEDWRTEWNSDFPFYFTQLAPYQYHSNKDVRLDKSQKLRDAQRLTLKTRNTGMAVTLDIGNYNNIHPSNKQDVGFRLAGLALDNNYGKNIVSSGPLYKSVKISEDKLIIDFDFKGSGLKAKGNLYGFEIAGADKKFVMAEAEIVNNKIVVKAQGVNNPMYVRYAWRDKAVPTLFNIEGLPASSFTTLN</sequence>
<protein>
    <submittedName>
        <fullName evidence="6">Sialate O-acetylesterase</fullName>
    </submittedName>
</protein>
<keyword evidence="7" id="KW-1185">Reference proteome</keyword>
<feature type="domain" description="Sialate O-acetylesterase" evidence="4">
    <location>
        <begin position="437"/>
        <end position="546"/>
    </location>
</feature>
<gene>
    <name evidence="6" type="ORF">QMA06_08370</name>
</gene>
<dbReference type="EMBL" id="JASDDK010000002">
    <property type="protein sequence ID" value="MDN3492733.1"/>
    <property type="molecule type" value="Genomic_DNA"/>
</dbReference>
<evidence type="ECO:0000313" key="7">
    <source>
        <dbReference type="Proteomes" id="UP001231197"/>
    </source>
</evidence>
<dbReference type="InterPro" id="IPR025300">
    <property type="entry name" value="BetaGal_jelly_roll_dom"/>
</dbReference>
<evidence type="ECO:0000259" key="5">
    <source>
        <dbReference type="Pfam" id="PF13364"/>
    </source>
</evidence>
<dbReference type="Gene3D" id="2.60.40.10">
    <property type="entry name" value="Immunoglobulins"/>
    <property type="match status" value="1"/>
</dbReference>
<dbReference type="Pfam" id="PF13364">
    <property type="entry name" value="BetaGal_ABD2"/>
    <property type="match status" value="1"/>
</dbReference>
<evidence type="ECO:0000256" key="1">
    <source>
        <dbReference type="ARBA" id="ARBA00022801"/>
    </source>
</evidence>
<dbReference type="InterPro" id="IPR008979">
    <property type="entry name" value="Galactose-bd-like_sf"/>
</dbReference>
<dbReference type="RefSeq" id="WP_290206414.1">
    <property type="nucleotide sequence ID" value="NZ_JASDDK010000002.1"/>
</dbReference>
<dbReference type="Gene3D" id="3.40.50.1110">
    <property type="entry name" value="SGNH hydrolase"/>
    <property type="match status" value="2"/>
</dbReference>
<organism evidence="6 7">
    <name type="scientific">Winogradskyella bathintestinalis</name>
    <dbReference type="NCBI Taxonomy" id="3035208"/>
    <lineage>
        <taxon>Bacteria</taxon>
        <taxon>Pseudomonadati</taxon>
        <taxon>Bacteroidota</taxon>
        <taxon>Flavobacteriia</taxon>
        <taxon>Flavobacteriales</taxon>
        <taxon>Flavobacteriaceae</taxon>
        <taxon>Winogradskyella</taxon>
    </lineage>
</organism>
<proteinExistence type="predicted"/>
<keyword evidence="3" id="KW-0732">Signal</keyword>
<comment type="caution">
    <text evidence="6">The sequence shown here is derived from an EMBL/GenBank/DDBJ whole genome shotgun (WGS) entry which is preliminary data.</text>
</comment>